<dbReference type="Proteomes" id="UP000770661">
    <property type="component" value="Unassembled WGS sequence"/>
</dbReference>
<keyword evidence="2" id="KW-1185">Reference proteome</keyword>
<organism evidence="1 2">
    <name type="scientific">Chionoecetes opilio</name>
    <name type="common">Atlantic snow crab</name>
    <name type="synonym">Cancer opilio</name>
    <dbReference type="NCBI Taxonomy" id="41210"/>
    <lineage>
        <taxon>Eukaryota</taxon>
        <taxon>Metazoa</taxon>
        <taxon>Ecdysozoa</taxon>
        <taxon>Arthropoda</taxon>
        <taxon>Crustacea</taxon>
        <taxon>Multicrustacea</taxon>
        <taxon>Malacostraca</taxon>
        <taxon>Eumalacostraca</taxon>
        <taxon>Eucarida</taxon>
        <taxon>Decapoda</taxon>
        <taxon>Pleocyemata</taxon>
        <taxon>Brachyura</taxon>
        <taxon>Eubrachyura</taxon>
        <taxon>Majoidea</taxon>
        <taxon>Majidae</taxon>
        <taxon>Chionoecetes</taxon>
    </lineage>
</organism>
<gene>
    <name evidence="1" type="ORF">GWK47_033276</name>
</gene>
<dbReference type="EMBL" id="JACEEZ010002683">
    <property type="protein sequence ID" value="KAG0728053.1"/>
    <property type="molecule type" value="Genomic_DNA"/>
</dbReference>
<comment type="caution">
    <text evidence="1">The sequence shown here is derived from an EMBL/GenBank/DDBJ whole genome shotgun (WGS) entry which is preliminary data.</text>
</comment>
<dbReference type="OrthoDB" id="8053568at2759"/>
<reference evidence="1" key="1">
    <citation type="submission" date="2020-07" db="EMBL/GenBank/DDBJ databases">
        <title>The High-quality genome of the commercially important snow crab, Chionoecetes opilio.</title>
        <authorList>
            <person name="Jeong J.-H."/>
            <person name="Ryu S."/>
        </authorList>
    </citation>
    <scope>NUCLEOTIDE SEQUENCE</scope>
    <source>
        <strain evidence="1">MADBK_172401_WGS</strain>
        <tissue evidence="1">Digestive gland</tissue>
    </source>
</reference>
<sequence length="239" mass="27277">MLRSSTKPRLAGHDEWKRTTLEALAKAAATTRDDYKELAELTAKAIKGEVPTTFRKPGAHHYARWMAKAIYTIKMTMFKNEFELTPRELRSLQEMSVFIILIYARAWFEAPLAADAPFNDLTLFHDLHKYRDLNSKISDAMVKTFKRHFWYLGTDLVGLALFSNKVTIEEKTKMVEKLAIDKDLDKKRWTTAPQDPSSVTLSDLVTKESLFSFTELKLDASFPPISCAQLEGKRGVQPG</sequence>
<evidence type="ECO:0000313" key="1">
    <source>
        <dbReference type="EMBL" id="KAG0728053.1"/>
    </source>
</evidence>
<evidence type="ECO:0000313" key="2">
    <source>
        <dbReference type="Proteomes" id="UP000770661"/>
    </source>
</evidence>
<proteinExistence type="predicted"/>
<dbReference type="AlphaFoldDB" id="A0A8J4YJU1"/>
<accession>A0A8J4YJU1</accession>
<protein>
    <submittedName>
        <fullName evidence="1">Uncharacterized protein</fullName>
    </submittedName>
</protein>
<name>A0A8J4YJU1_CHIOP</name>